<dbReference type="Proteomes" id="UP001189429">
    <property type="component" value="Unassembled WGS sequence"/>
</dbReference>
<gene>
    <name evidence="1" type="ORF">PCOR1329_LOCUS17394</name>
</gene>
<evidence type="ECO:0008006" key="3">
    <source>
        <dbReference type="Google" id="ProtNLM"/>
    </source>
</evidence>
<sequence length="275" mass="30151">MTVTPCEEGKVSLPDDVRDARYADVTGGTRARDLLDRFIERNRPSPGEVGELDQKFGAVKPCLDRRLESSPRLYRRLFKPPPGAQLCTAEGLGRIELQAGADDVCLAQADVADCFHRLRMREELAEYFALPPPPARAAGLLGRARGWKGFSWSLVVAQCVNECHAAQGPGLELQPSAADRRGPAVLGAEEPTAHCVCVDNLDVLDADRSRGVAGCAGACARPLGRGRWSWTDEASRLDAEKRKSRLAATRSWRLNAGLRWLLARRKVSTHQVEVF</sequence>
<accession>A0ABN9R891</accession>
<keyword evidence="2" id="KW-1185">Reference proteome</keyword>
<reference evidence="1" key="1">
    <citation type="submission" date="2023-10" db="EMBL/GenBank/DDBJ databases">
        <authorList>
            <person name="Chen Y."/>
            <person name="Shah S."/>
            <person name="Dougan E. K."/>
            <person name="Thang M."/>
            <person name="Chan C."/>
        </authorList>
    </citation>
    <scope>NUCLEOTIDE SEQUENCE [LARGE SCALE GENOMIC DNA]</scope>
</reference>
<evidence type="ECO:0000313" key="1">
    <source>
        <dbReference type="EMBL" id="CAK0813493.1"/>
    </source>
</evidence>
<protein>
    <recommendedName>
        <fullName evidence="3">Reverse transcriptase domain-containing protein</fullName>
    </recommendedName>
</protein>
<name>A0ABN9R891_9DINO</name>
<proteinExistence type="predicted"/>
<comment type="caution">
    <text evidence="1">The sequence shown here is derived from an EMBL/GenBank/DDBJ whole genome shotgun (WGS) entry which is preliminary data.</text>
</comment>
<organism evidence="1 2">
    <name type="scientific">Prorocentrum cordatum</name>
    <dbReference type="NCBI Taxonomy" id="2364126"/>
    <lineage>
        <taxon>Eukaryota</taxon>
        <taxon>Sar</taxon>
        <taxon>Alveolata</taxon>
        <taxon>Dinophyceae</taxon>
        <taxon>Prorocentrales</taxon>
        <taxon>Prorocentraceae</taxon>
        <taxon>Prorocentrum</taxon>
    </lineage>
</organism>
<dbReference type="EMBL" id="CAUYUJ010005393">
    <property type="protein sequence ID" value="CAK0813493.1"/>
    <property type="molecule type" value="Genomic_DNA"/>
</dbReference>
<evidence type="ECO:0000313" key="2">
    <source>
        <dbReference type="Proteomes" id="UP001189429"/>
    </source>
</evidence>
<feature type="non-terminal residue" evidence="1">
    <location>
        <position position="275"/>
    </location>
</feature>